<proteinExistence type="predicted"/>
<reference evidence="2 3" key="1">
    <citation type="submission" date="2021-04" db="EMBL/GenBank/DDBJ databases">
        <authorList>
            <person name="Ivanova A."/>
        </authorList>
    </citation>
    <scope>NUCLEOTIDE SEQUENCE [LARGE SCALE GENOMIC DNA]</scope>
    <source>
        <strain evidence="2 3">G18</strain>
    </source>
</reference>
<evidence type="ECO:0000256" key="1">
    <source>
        <dbReference type="SAM" id="MobiDB-lite"/>
    </source>
</evidence>
<protein>
    <submittedName>
        <fullName evidence="2">Uncharacterized protein</fullName>
    </submittedName>
</protein>
<evidence type="ECO:0000313" key="3">
    <source>
        <dbReference type="Proteomes" id="UP000676565"/>
    </source>
</evidence>
<name>A0ABS5BXP8_9BACT</name>
<organism evidence="2 3">
    <name type="scientific">Gemmata palustris</name>
    <dbReference type="NCBI Taxonomy" id="2822762"/>
    <lineage>
        <taxon>Bacteria</taxon>
        <taxon>Pseudomonadati</taxon>
        <taxon>Planctomycetota</taxon>
        <taxon>Planctomycetia</taxon>
        <taxon>Gemmatales</taxon>
        <taxon>Gemmataceae</taxon>
        <taxon>Gemmata</taxon>
    </lineage>
</organism>
<feature type="region of interest" description="Disordered" evidence="1">
    <location>
        <begin position="24"/>
        <end position="62"/>
    </location>
</feature>
<dbReference type="EMBL" id="JAGKQQ010000001">
    <property type="protein sequence ID" value="MBP3958433.1"/>
    <property type="molecule type" value="Genomic_DNA"/>
</dbReference>
<comment type="caution">
    <text evidence="2">The sequence shown here is derived from an EMBL/GenBank/DDBJ whole genome shotgun (WGS) entry which is preliminary data.</text>
</comment>
<keyword evidence="3" id="KW-1185">Reference proteome</keyword>
<evidence type="ECO:0000313" key="2">
    <source>
        <dbReference type="EMBL" id="MBP3958433.1"/>
    </source>
</evidence>
<gene>
    <name evidence="2" type="ORF">J8F10_24560</name>
</gene>
<dbReference type="RefSeq" id="WP_210658420.1">
    <property type="nucleotide sequence ID" value="NZ_JAGKQQ010000001.1"/>
</dbReference>
<sequence>MLSSTSAATKDLVKEVEDVTRALREQADTFGPTAEQATLYKRKGYARRHSPGRRSRWGASSS</sequence>
<dbReference type="Proteomes" id="UP000676565">
    <property type="component" value="Unassembled WGS sequence"/>
</dbReference>
<feature type="compositionally biased region" description="Basic residues" evidence="1">
    <location>
        <begin position="40"/>
        <end position="56"/>
    </location>
</feature>
<accession>A0ABS5BXP8</accession>